<name>A0A8S4RV55_9NEOP</name>
<feature type="chain" id="PRO_5035771357" evidence="1">
    <location>
        <begin position="20"/>
        <end position="122"/>
    </location>
</feature>
<dbReference type="SUPFAM" id="SSF100910">
    <property type="entry name" value="Chemosensory protein Csp2"/>
    <property type="match status" value="1"/>
</dbReference>
<dbReference type="PANTHER" id="PTHR11257">
    <property type="entry name" value="CHEMOSENSORY PROTEIN-RELATED"/>
    <property type="match status" value="1"/>
</dbReference>
<keyword evidence="3" id="KW-1185">Reference proteome</keyword>
<dbReference type="InterPro" id="IPR005055">
    <property type="entry name" value="A10/PebIII"/>
</dbReference>
<organism evidence="2 3">
    <name type="scientific">Pararge aegeria aegeria</name>
    <dbReference type="NCBI Taxonomy" id="348720"/>
    <lineage>
        <taxon>Eukaryota</taxon>
        <taxon>Metazoa</taxon>
        <taxon>Ecdysozoa</taxon>
        <taxon>Arthropoda</taxon>
        <taxon>Hexapoda</taxon>
        <taxon>Insecta</taxon>
        <taxon>Pterygota</taxon>
        <taxon>Neoptera</taxon>
        <taxon>Endopterygota</taxon>
        <taxon>Lepidoptera</taxon>
        <taxon>Glossata</taxon>
        <taxon>Ditrysia</taxon>
        <taxon>Papilionoidea</taxon>
        <taxon>Nymphalidae</taxon>
        <taxon>Satyrinae</taxon>
        <taxon>Satyrini</taxon>
        <taxon>Parargina</taxon>
        <taxon>Pararge</taxon>
    </lineage>
</organism>
<evidence type="ECO:0000313" key="2">
    <source>
        <dbReference type="EMBL" id="CAH2242313.1"/>
    </source>
</evidence>
<dbReference type="Pfam" id="PF03392">
    <property type="entry name" value="OS-D"/>
    <property type="match status" value="1"/>
</dbReference>
<sequence length="122" mass="13826">MKLLLIAAVLVATVIQIQGQDNGRLKSVHIEEVLANKRLLSAYIKCVLDRARCTPEGKELKSHITKALQSGCDNCTDEQKDGVRKVIGHLVKKEQDYWDQLVEKYDPKGVYSQKYEDELKAI</sequence>
<gene>
    <name evidence="2" type="primary">jg25227</name>
    <name evidence="2" type="ORF">PAEG_LOCUS18641</name>
</gene>
<protein>
    <submittedName>
        <fullName evidence="2">Jg25227 protein</fullName>
    </submittedName>
</protein>
<dbReference type="OrthoDB" id="6625994at2759"/>
<reference evidence="2" key="1">
    <citation type="submission" date="2022-03" db="EMBL/GenBank/DDBJ databases">
        <authorList>
            <person name="Lindestad O."/>
        </authorList>
    </citation>
    <scope>NUCLEOTIDE SEQUENCE</scope>
</reference>
<proteinExistence type="predicted"/>
<dbReference type="EMBL" id="CAKXAJ010025635">
    <property type="protein sequence ID" value="CAH2242313.1"/>
    <property type="molecule type" value="Genomic_DNA"/>
</dbReference>
<evidence type="ECO:0000256" key="1">
    <source>
        <dbReference type="SAM" id="SignalP"/>
    </source>
</evidence>
<dbReference type="InterPro" id="IPR036682">
    <property type="entry name" value="OS_D_A10/PebIII_sf"/>
</dbReference>
<evidence type="ECO:0000313" key="3">
    <source>
        <dbReference type="Proteomes" id="UP000838756"/>
    </source>
</evidence>
<dbReference type="Proteomes" id="UP000838756">
    <property type="component" value="Unassembled WGS sequence"/>
</dbReference>
<comment type="caution">
    <text evidence="2">The sequence shown here is derived from an EMBL/GenBank/DDBJ whole genome shotgun (WGS) entry which is preliminary data.</text>
</comment>
<keyword evidence="1" id="KW-0732">Signal</keyword>
<dbReference type="AlphaFoldDB" id="A0A8S4RV55"/>
<accession>A0A8S4RV55</accession>
<dbReference type="PANTHER" id="PTHR11257:SF12">
    <property type="entry name" value="EJACULATORY BULB-SPECIFIC PROTEIN 3-RELATED"/>
    <property type="match status" value="1"/>
</dbReference>
<dbReference type="Gene3D" id="1.10.2080.10">
    <property type="entry name" value="Insect odorant-binding protein A10/Ejaculatory bulb-specific protein 3"/>
    <property type="match status" value="1"/>
</dbReference>
<feature type="signal peptide" evidence="1">
    <location>
        <begin position="1"/>
        <end position="19"/>
    </location>
</feature>